<reference evidence="3" key="1">
    <citation type="journal article" date="2021" name="BMC Genomics">
        <title>Chromosome-level genome assembly and manually-curated proteome of model necrotroph Parastagonospora nodorum Sn15 reveals a genome-wide trove of candidate effector homologs, and redundancy of virulence-related functions within an accessory chromosome.</title>
        <authorList>
            <person name="Bertazzoni S."/>
            <person name="Jones D.A.B."/>
            <person name="Phan H.T."/>
            <person name="Tan K.-C."/>
            <person name="Hane J.K."/>
        </authorList>
    </citation>
    <scope>NUCLEOTIDE SEQUENCE [LARGE SCALE GENOMIC DNA]</scope>
    <source>
        <strain evidence="3">SN15 / ATCC MYA-4574 / FGSC 10173)</strain>
    </source>
</reference>
<dbReference type="Proteomes" id="UP000663193">
    <property type="component" value="Chromosome 17"/>
</dbReference>
<feature type="region of interest" description="Disordered" evidence="1">
    <location>
        <begin position="154"/>
        <end position="199"/>
    </location>
</feature>
<organism evidence="2 3">
    <name type="scientific">Phaeosphaeria nodorum (strain SN15 / ATCC MYA-4574 / FGSC 10173)</name>
    <name type="common">Glume blotch fungus</name>
    <name type="synonym">Parastagonospora nodorum</name>
    <dbReference type="NCBI Taxonomy" id="321614"/>
    <lineage>
        <taxon>Eukaryota</taxon>
        <taxon>Fungi</taxon>
        <taxon>Dikarya</taxon>
        <taxon>Ascomycota</taxon>
        <taxon>Pezizomycotina</taxon>
        <taxon>Dothideomycetes</taxon>
        <taxon>Pleosporomycetidae</taxon>
        <taxon>Pleosporales</taxon>
        <taxon>Pleosporineae</taxon>
        <taxon>Phaeosphaeriaceae</taxon>
        <taxon>Parastagonospora</taxon>
    </lineage>
</organism>
<proteinExistence type="predicted"/>
<protein>
    <submittedName>
        <fullName evidence="2">Uncharacterized protein</fullName>
    </submittedName>
</protein>
<dbReference type="RefSeq" id="XP_001800652.1">
    <property type="nucleotide sequence ID" value="XM_001800600.1"/>
</dbReference>
<feature type="compositionally biased region" description="Basic residues" evidence="1">
    <location>
        <begin position="237"/>
        <end position="251"/>
    </location>
</feature>
<dbReference type="EMBL" id="CP069039">
    <property type="protein sequence ID" value="QRD04402.1"/>
    <property type="molecule type" value="Genomic_DNA"/>
</dbReference>
<feature type="compositionally biased region" description="Low complexity" evidence="1">
    <location>
        <begin position="154"/>
        <end position="169"/>
    </location>
</feature>
<name>A0A7U2I868_PHANO</name>
<dbReference type="OMA" id="VERNWIM"/>
<sequence>MGFRALFFGKASASAIDLDLQKVPQAEHSEARVAHKRSKSDRLFSVILKALHAHNGELDAQPIAATTAQPTATTTSPAPLPTEIYRFQSPAGRNQPGSDAGVLSPSPTAESGCSFAGADQDYNKSTISASPITSPTTTPFGSSPIDVKQRNIISTDSTSPSSPPTTADSGCSPIASADTPPTTPGPSMSKDGKCWPHETSSATEYESALDGMRDAAEILARRHAVIKKKDEKEIARKKSFTNVLTKKRLRSPKSSPKDGPTNSAQGSPRVAKLPAHVAHPSHPQRKQPETAQDACDALQRRRILQHLSYQGAGGCEEAITALEELNAHYMLQARHQGTINGIPDLILNFDGIHIRASKLGTAEQTWVSRFNAVRKLQLLADRKQLGQEDFEHIGDQLFPGDADHILKPEHFEIFVIGLGLEGIITVAEAKRIADLQPSIQEYEAGARWTGKQSESQQQKGHNISTLAIFDIPKEVKRSAATYSAHPLTSKKTDLYYYLRILVEAAVYDQKFWKGYFFPNARSRVKSFFQASLAQQQGLPITPNLSDYTRPWTYRERRLLERGQIICSLLDSFDNGTLTDFGIIRAVRSSFIRLPGQGYWDAEELSTYLYHRVVDSGLKLSMIPNILALHHDYDTAAQKGGSRMQIIKELEQQMRQFKEEEEQRLGEIEVSLETFAEMKKKELGRWQRFKKSLKNAFGKEQVVAPFDPFAEV</sequence>
<accession>A0A7U2I868</accession>
<dbReference type="AlphaFoldDB" id="A0A7U2I868"/>
<feature type="region of interest" description="Disordered" evidence="1">
    <location>
        <begin position="237"/>
        <end position="293"/>
    </location>
</feature>
<feature type="region of interest" description="Disordered" evidence="1">
    <location>
        <begin position="126"/>
        <end position="145"/>
    </location>
</feature>
<dbReference type="VEuPathDB" id="FungiDB:JI435_103790"/>
<dbReference type="OrthoDB" id="3693677at2759"/>
<evidence type="ECO:0000313" key="3">
    <source>
        <dbReference type="Proteomes" id="UP000663193"/>
    </source>
</evidence>
<evidence type="ECO:0000256" key="1">
    <source>
        <dbReference type="SAM" id="MobiDB-lite"/>
    </source>
</evidence>
<gene>
    <name evidence="2" type="ORF">JI435_103790</name>
</gene>
<dbReference type="KEGG" id="pno:SNOG_10379"/>
<feature type="region of interest" description="Disordered" evidence="1">
    <location>
        <begin position="88"/>
        <end position="117"/>
    </location>
</feature>
<evidence type="ECO:0000313" key="2">
    <source>
        <dbReference type="EMBL" id="QRD04402.1"/>
    </source>
</evidence>
<keyword evidence="3" id="KW-1185">Reference proteome</keyword>